<comment type="caution">
    <text evidence="2">The sequence shown here is derived from an EMBL/GenBank/DDBJ whole genome shotgun (WGS) entry which is preliminary data.</text>
</comment>
<dbReference type="EMBL" id="DXFX01000031">
    <property type="protein sequence ID" value="HIX07281.1"/>
    <property type="molecule type" value="Genomic_DNA"/>
</dbReference>
<evidence type="ECO:0000259" key="1">
    <source>
        <dbReference type="Pfam" id="PF00004"/>
    </source>
</evidence>
<dbReference type="SUPFAM" id="SSF52540">
    <property type="entry name" value="P-loop containing nucleoside triphosphate hydrolases"/>
    <property type="match status" value="1"/>
</dbReference>
<dbReference type="InterPro" id="IPR027417">
    <property type="entry name" value="P-loop_NTPase"/>
</dbReference>
<proteinExistence type="predicted"/>
<dbReference type="InterPro" id="IPR003959">
    <property type="entry name" value="ATPase_AAA_core"/>
</dbReference>
<evidence type="ECO:0000313" key="3">
    <source>
        <dbReference type="Proteomes" id="UP000824204"/>
    </source>
</evidence>
<feature type="domain" description="ATPase AAA-type core" evidence="1">
    <location>
        <begin position="4"/>
        <end position="119"/>
    </location>
</feature>
<protein>
    <submittedName>
        <fullName evidence="2">AAA family ATPase</fullName>
    </submittedName>
</protein>
<dbReference type="Proteomes" id="UP000824204">
    <property type="component" value="Unassembled WGS sequence"/>
</dbReference>
<evidence type="ECO:0000313" key="2">
    <source>
        <dbReference type="EMBL" id="HIX07281.1"/>
    </source>
</evidence>
<dbReference type="GO" id="GO:0005524">
    <property type="term" value="F:ATP binding"/>
    <property type="evidence" value="ECO:0007669"/>
    <property type="project" value="InterPro"/>
</dbReference>
<dbReference type="AlphaFoldDB" id="A0A9D1V705"/>
<sequence>MIKIIYGPKGTGKTKIIIDEANAKVASAKGHLIFVTNTKRYMYDLHRDIRVIDTTDYMIAGEDALCGFIKGVVAANNDNEYLFIDGAARIAGKEIKDMAAFYYMLDKLSETNGITIYVTCSCAKEDLPDFVAKYL</sequence>
<organism evidence="2 3">
    <name type="scientific">Candidatus Borkfalkia faecipullorum</name>
    <dbReference type="NCBI Taxonomy" id="2838510"/>
    <lineage>
        <taxon>Bacteria</taxon>
        <taxon>Bacillati</taxon>
        <taxon>Bacillota</taxon>
        <taxon>Clostridia</taxon>
        <taxon>Christensenellales</taxon>
        <taxon>Christensenellaceae</taxon>
        <taxon>Candidatus Borkfalkia</taxon>
    </lineage>
</organism>
<dbReference type="Pfam" id="PF00004">
    <property type="entry name" value="AAA"/>
    <property type="match status" value="1"/>
</dbReference>
<dbReference type="GO" id="GO:0016887">
    <property type="term" value="F:ATP hydrolysis activity"/>
    <property type="evidence" value="ECO:0007669"/>
    <property type="project" value="InterPro"/>
</dbReference>
<name>A0A9D1V705_9FIRM</name>
<reference evidence="2" key="1">
    <citation type="journal article" date="2021" name="PeerJ">
        <title>Extensive microbial diversity within the chicken gut microbiome revealed by metagenomics and culture.</title>
        <authorList>
            <person name="Gilroy R."/>
            <person name="Ravi A."/>
            <person name="Getino M."/>
            <person name="Pursley I."/>
            <person name="Horton D.L."/>
            <person name="Alikhan N.F."/>
            <person name="Baker D."/>
            <person name="Gharbi K."/>
            <person name="Hall N."/>
            <person name="Watson M."/>
            <person name="Adriaenssens E.M."/>
            <person name="Foster-Nyarko E."/>
            <person name="Jarju S."/>
            <person name="Secka A."/>
            <person name="Antonio M."/>
            <person name="Oren A."/>
            <person name="Chaudhuri R.R."/>
            <person name="La Ragione R."/>
            <person name="Hildebrand F."/>
            <person name="Pallen M.J."/>
        </authorList>
    </citation>
    <scope>NUCLEOTIDE SEQUENCE</scope>
    <source>
        <strain evidence="2">811</strain>
    </source>
</reference>
<accession>A0A9D1V705</accession>
<dbReference type="Gene3D" id="3.40.50.300">
    <property type="entry name" value="P-loop containing nucleotide triphosphate hydrolases"/>
    <property type="match status" value="1"/>
</dbReference>
<gene>
    <name evidence="2" type="ORF">H9741_02300</name>
</gene>
<reference evidence="2" key="2">
    <citation type="submission" date="2021-04" db="EMBL/GenBank/DDBJ databases">
        <authorList>
            <person name="Gilroy R."/>
        </authorList>
    </citation>
    <scope>NUCLEOTIDE SEQUENCE</scope>
    <source>
        <strain evidence="2">811</strain>
    </source>
</reference>